<gene>
    <name evidence="3" type="ORF">BKA15_004527</name>
</gene>
<keyword evidence="4" id="KW-1185">Reference proteome</keyword>
<keyword evidence="1" id="KW-0732">Signal</keyword>
<feature type="domain" description="ABC-type glycine betaine transport system substrate-binding" evidence="2">
    <location>
        <begin position="43"/>
        <end position="307"/>
    </location>
</feature>
<evidence type="ECO:0000313" key="4">
    <source>
        <dbReference type="Proteomes" id="UP000569914"/>
    </source>
</evidence>
<evidence type="ECO:0000313" key="3">
    <source>
        <dbReference type="EMBL" id="NYE73198.1"/>
    </source>
</evidence>
<feature type="signal peptide" evidence="1">
    <location>
        <begin position="1"/>
        <end position="22"/>
    </location>
</feature>
<comment type="caution">
    <text evidence="3">The sequence shown here is derived from an EMBL/GenBank/DDBJ whole genome shotgun (WGS) entry which is preliminary data.</text>
</comment>
<dbReference type="SUPFAM" id="SSF53850">
    <property type="entry name" value="Periplasmic binding protein-like II"/>
    <property type="match status" value="1"/>
</dbReference>
<reference evidence="3 4" key="1">
    <citation type="submission" date="2020-07" db="EMBL/GenBank/DDBJ databases">
        <title>Sequencing the genomes of 1000 actinobacteria strains.</title>
        <authorList>
            <person name="Klenk H.-P."/>
        </authorList>
    </citation>
    <scope>NUCLEOTIDE SEQUENCE [LARGE SCALE GENOMIC DNA]</scope>
    <source>
        <strain evidence="3 4">DSM 22083</strain>
    </source>
</reference>
<dbReference type="InterPro" id="IPR007210">
    <property type="entry name" value="ABC_Gly_betaine_transp_sub-bd"/>
</dbReference>
<dbReference type="RefSeq" id="WP_179754515.1">
    <property type="nucleotide sequence ID" value="NZ_JACCBU010000001.1"/>
</dbReference>
<evidence type="ECO:0000259" key="2">
    <source>
        <dbReference type="Pfam" id="PF04069"/>
    </source>
</evidence>
<dbReference type="AlphaFoldDB" id="A0A7Y9LDT5"/>
<dbReference type="Gene3D" id="3.40.190.120">
    <property type="entry name" value="Osmoprotection protein (prox), domain 2"/>
    <property type="match status" value="1"/>
</dbReference>
<dbReference type="Pfam" id="PF04069">
    <property type="entry name" value="OpuAC"/>
    <property type="match status" value="1"/>
</dbReference>
<dbReference type="Gene3D" id="3.40.190.10">
    <property type="entry name" value="Periplasmic binding protein-like II"/>
    <property type="match status" value="1"/>
</dbReference>
<name>A0A7Y9LDT5_9ACTN</name>
<feature type="chain" id="PRO_5038358183" evidence="1">
    <location>
        <begin position="23"/>
        <end position="311"/>
    </location>
</feature>
<dbReference type="EMBL" id="JACCBU010000001">
    <property type="protein sequence ID" value="NYE73198.1"/>
    <property type="molecule type" value="Genomic_DNA"/>
</dbReference>
<protein>
    <submittedName>
        <fullName evidence="3">Osmoprotectant transport system substrate-binding protein</fullName>
    </submittedName>
</protein>
<proteinExistence type="predicted"/>
<evidence type="ECO:0000256" key="1">
    <source>
        <dbReference type="SAM" id="SignalP"/>
    </source>
</evidence>
<organism evidence="3 4">
    <name type="scientific">Microlunatus parietis</name>
    <dbReference type="NCBI Taxonomy" id="682979"/>
    <lineage>
        <taxon>Bacteria</taxon>
        <taxon>Bacillati</taxon>
        <taxon>Actinomycetota</taxon>
        <taxon>Actinomycetes</taxon>
        <taxon>Propionibacteriales</taxon>
        <taxon>Propionibacteriaceae</taxon>
        <taxon>Microlunatus</taxon>
    </lineage>
</organism>
<sequence length="311" mass="33251">MKLRARSTSILVAAVATLGLLAGCGGGQNAGSPGGNGELSGVTITVGSKEFTESKVLGQLAAVALENAGAEVNDKTGITGSATVREALTTKQIDLYWDYTGTGWVNILGNEPTDVPDDLYEQVKQADAKNGVAWLPPAKFENAYGIAVKNAFATEHNIKKLGDAAEFIKQNPDQGAVCAASEFINRDDGLPGLQKAYGFKFSNVVELDLNLVYPQIGKDCAFGEVTTTEARIAANDLLVLEDDRNFFIEYLGAVTLRQETLDQHPAIAEIMAPISEKLTAEVMIDLNGRVDLDGESERDVAEEWLKEQGLI</sequence>
<dbReference type="GO" id="GO:0022857">
    <property type="term" value="F:transmembrane transporter activity"/>
    <property type="evidence" value="ECO:0007669"/>
    <property type="project" value="InterPro"/>
</dbReference>
<dbReference type="PROSITE" id="PS51257">
    <property type="entry name" value="PROKAR_LIPOPROTEIN"/>
    <property type="match status" value="1"/>
</dbReference>
<dbReference type="Proteomes" id="UP000569914">
    <property type="component" value="Unassembled WGS sequence"/>
</dbReference>
<accession>A0A7Y9LDT5</accession>
<dbReference type="GO" id="GO:0043190">
    <property type="term" value="C:ATP-binding cassette (ABC) transporter complex"/>
    <property type="evidence" value="ECO:0007669"/>
    <property type="project" value="InterPro"/>
</dbReference>